<comment type="subcellular location">
    <subcellularLocation>
        <location evidence="1">Nucleus</location>
        <location evidence="1">Nucleolus</location>
    </subcellularLocation>
</comment>
<keyword evidence="3 7" id="KW-0853">WD repeat</keyword>
<comment type="similarity">
    <text evidence="6">Belongs to the WD repeat UTP18 family.</text>
</comment>
<organism evidence="9 10">
    <name type="scientific">Saccharomyces uvarum</name>
    <name type="common">Yeast</name>
    <name type="synonym">Saccharomyces bayanus var. uvarum</name>
    <dbReference type="NCBI Taxonomy" id="230603"/>
    <lineage>
        <taxon>Eukaryota</taxon>
        <taxon>Fungi</taxon>
        <taxon>Dikarya</taxon>
        <taxon>Ascomycota</taxon>
        <taxon>Saccharomycotina</taxon>
        <taxon>Saccharomycetes</taxon>
        <taxon>Saccharomycetales</taxon>
        <taxon>Saccharomycetaceae</taxon>
        <taxon>Saccharomyces</taxon>
    </lineage>
</organism>
<evidence type="ECO:0000313" key="9">
    <source>
        <dbReference type="EMBL" id="CAI4061050.1"/>
    </source>
</evidence>
<evidence type="ECO:0000256" key="3">
    <source>
        <dbReference type="ARBA" id="ARBA00022574"/>
    </source>
</evidence>
<dbReference type="AlphaFoldDB" id="A0AA35JH17"/>
<dbReference type="InterPro" id="IPR015943">
    <property type="entry name" value="WD40/YVTN_repeat-like_dom_sf"/>
</dbReference>
<gene>
    <name evidence="9" type="primary">SUVC06G1110</name>
    <name evidence="9" type="ORF">SUVC_06G1110</name>
</gene>
<feature type="compositionally biased region" description="Acidic residues" evidence="8">
    <location>
        <begin position="90"/>
        <end position="106"/>
    </location>
</feature>
<dbReference type="PANTHER" id="PTHR18359:SF0">
    <property type="entry name" value="U3 SMALL NUCLEOLAR RNA-ASSOCIATED PROTEIN 18 HOMOLOG"/>
    <property type="match status" value="1"/>
</dbReference>
<accession>A0AA35JH17</accession>
<dbReference type="SMART" id="SM00320">
    <property type="entry name" value="WD40"/>
    <property type="match status" value="3"/>
</dbReference>
<keyword evidence="4" id="KW-0677">Repeat</keyword>
<dbReference type="SUPFAM" id="SSF50978">
    <property type="entry name" value="WD40 repeat-like"/>
    <property type="match status" value="1"/>
</dbReference>
<evidence type="ECO:0000256" key="5">
    <source>
        <dbReference type="ARBA" id="ARBA00023242"/>
    </source>
</evidence>
<feature type="repeat" description="WD" evidence="7">
    <location>
        <begin position="277"/>
        <end position="311"/>
    </location>
</feature>
<evidence type="ECO:0008006" key="11">
    <source>
        <dbReference type="Google" id="ProtNLM"/>
    </source>
</evidence>
<evidence type="ECO:0000256" key="1">
    <source>
        <dbReference type="ARBA" id="ARBA00004604"/>
    </source>
</evidence>
<name>A0AA35JH17_SACUV</name>
<evidence type="ECO:0000256" key="8">
    <source>
        <dbReference type="SAM" id="MobiDB-lite"/>
    </source>
</evidence>
<dbReference type="GO" id="GO:0032040">
    <property type="term" value="C:small-subunit processome"/>
    <property type="evidence" value="ECO:0007669"/>
    <property type="project" value="TreeGrafter"/>
</dbReference>
<dbReference type="EMBL" id="OX365917">
    <property type="protein sequence ID" value="CAI4061050.1"/>
    <property type="molecule type" value="Genomic_DNA"/>
</dbReference>
<evidence type="ECO:0000313" key="10">
    <source>
        <dbReference type="Proteomes" id="UP001162090"/>
    </source>
</evidence>
<evidence type="ECO:0000256" key="6">
    <source>
        <dbReference type="ARBA" id="ARBA00025767"/>
    </source>
</evidence>
<dbReference type="FunFam" id="2.130.10.10:FF:000660">
    <property type="entry name" value="U3 snoRNP protein"/>
    <property type="match status" value="1"/>
</dbReference>
<evidence type="ECO:0000256" key="4">
    <source>
        <dbReference type="ARBA" id="ARBA00022737"/>
    </source>
</evidence>
<feature type="repeat" description="WD" evidence="7">
    <location>
        <begin position="598"/>
        <end position="627"/>
    </location>
</feature>
<dbReference type="GO" id="GO:0006364">
    <property type="term" value="P:rRNA processing"/>
    <property type="evidence" value="ECO:0007669"/>
    <property type="project" value="UniProtKB-KW"/>
</dbReference>
<dbReference type="Pfam" id="PF00400">
    <property type="entry name" value="WD40"/>
    <property type="match status" value="2"/>
</dbReference>
<reference evidence="9" key="1">
    <citation type="submission" date="2022-10" db="EMBL/GenBank/DDBJ databases">
        <authorList>
            <person name="Byrne P K."/>
        </authorList>
    </citation>
    <scope>NUCLEOTIDE SEQUENCE</scope>
    <source>
        <strain evidence="9">CBS7001</strain>
    </source>
</reference>
<dbReference type="InterPro" id="IPR001680">
    <property type="entry name" value="WD40_rpt"/>
</dbReference>
<dbReference type="Proteomes" id="UP001162090">
    <property type="component" value="Chromosome 6"/>
</dbReference>
<dbReference type="InterPro" id="IPR036322">
    <property type="entry name" value="WD40_repeat_dom_sf"/>
</dbReference>
<feature type="compositionally biased region" description="Acidic residues" evidence="8">
    <location>
        <begin position="132"/>
        <end position="162"/>
    </location>
</feature>
<evidence type="ECO:0000256" key="2">
    <source>
        <dbReference type="ARBA" id="ARBA00022552"/>
    </source>
</evidence>
<dbReference type="GO" id="GO:0034388">
    <property type="term" value="C:Pwp2p-containing subcomplex of 90S preribosome"/>
    <property type="evidence" value="ECO:0007669"/>
    <property type="project" value="TreeGrafter"/>
</dbReference>
<feature type="region of interest" description="Disordered" evidence="8">
    <location>
        <begin position="90"/>
        <end position="162"/>
    </location>
</feature>
<evidence type="ECO:0000256" key="7">
    <source>
        <dbReference type="PROSITE-ProRule" id="PRU00221"/>
    </source>
</evidence>
<proteinExistence type="inferred from homology"/>
<dbReference type="InterPro" id="IPR045161">
    <property type="entry name" value="Utp18"/>
</dbReference>
<dbReference type="PROSITE" id="PS50082">
    <property type="entry name" value="WD_REPEATS_2"/>
    <property type="match status" value="2"/>
</dbReference>
<sequence length="627" mass="70178">MKKCNIKKFHLISSKEFWHFYVVLSKHNSIVFSTTTTMATTAMNVSVPPPDEEEQILAKFVFGDTTDLQENLAKFNADFIFNEQEMDIEDQGDEGADSDDSSDDEAQNGNNLGQVNDDQLFFVDDGKGAQNENEDAMDIDDEDGSSSDDYSDDDEEVAWVDSDDERIKVPILTTNKTKKLRTSYNESIINGVHYINRLRSQFEKIYPRPKWVDDESDLELDEEEDDEEGSNNVINGDINALTKILSTTYHYKDTLANSKLLPSKKLDILRLKDANASHPSHSAIQSLSFHPSKPLLLTGGYDKTLRIYHIDGKANHLVTSLHLVGSPIQTCTFYTTLSNEDEQKIFTAGRRRYMHSWDLSLENLTHSQTAKIEKFSRLYGHESTQKSFENFKMAHLQNAQTKSTHGIILLQGNNGWVNILHATTGLWLMGCKIEGVITDFCIDYQPISHNKFTTVLIAVNTYGEVWEFDLNNNGHVITRWKDQGGMGITKIQVGGGTTAISPAHQISKIKPNRWLAVGSESGFVNLYDRNNTLSSSTPTPIAALDQLTTTISSLQFSPDGQILCMASRAVKDALRLVHLPSCTVFSNWPTSGTPLGKVTSVTFSPTGELLAVGNEQGKVRLWKLNHY</sequence>
<keyword evidence="5" id="KW-0539">Nucleus</keyword>
<feature type="compositionally biased region" description="Polar residues" evidence="8">
    <location>
        <begin position="108"/>
        <end position="117"/>
    </location>
</feature>
<dbReference type="PROSITE" id="PS50294">
    <property type="entry name" value="WD_REPEATS_REGION"/>
    <property type="match status" value="1"/>
</dbReference>
<dbReference type="Gene3D" id="2.130.10.10">
    <property type="entry name" value="YVTN repeat-like/Quinoprotein amine dehydrogenase"/>
    <property type="match status" value="1"/>
</dbReference>
<dbReference type="PANTHER" id="PTHR18359">
    <property type="entry name" value="WD-REPEAT PROTEIN-RELATED"/>
    <property type="match status" value="1"/>
</dbReference>
<protein>
    <recommendedName>
        <fullName evidence="11">U3 small nucleolar RNA-associated protein 18</fullName>
    </recommendedName>
</protein>
<keyword evidence="2" id="KW-0698">rRNA processing</keyword>